<dbReference type="STRING" id="74873.A0A084W7U6"/>
<sequence>MNEISRLKSQIVSRFSIGGFQIRSEASLFLAQQLHPLGEAERKKWITNVANHVQGQNLPQPTVERKHIELAIKEANNTGLDDTESVFRVISAFEVPAFVYCEDKKKFLPDTNKRSLLAASEAKAHYIRERYWLLWQKTCRHEMFAQRGALVMDETGSKSKLVLRKVENLLSTSKMNDVVLLGLLTQLTEGKFYLEDPTGAIPIDLSDAVYSAGLFCEGCYVLAYGKYRDGTLKIEEIGFPPPELASSSRAFYGSINSWGGPSKTLLKYSRNLGELEKANVDSSIVFVSDCWLDVPEVMEKLAQLLKGYDDFPPVAIVLMGPFAKANENVYGLKNHFHRLGEILMHCEKLKAQTDLVLVPSCDDPAAANILPRAPIPEALAEDLKNGQLEDHFARTLINQGTLAPLTPVAFPTHWNYDAALSLYPLPDLVAIGDPCQGFQTTEQECTVMNVGSFPKSKFAFKVYYPSNRSIEDSQIPDEE</sequence>
<dbReference type="Gene3D" id="1.10.8.60">
    <property type="match status" value="1"/>
</dbReference>
<dbReference type="EMBL" id="KE525316">
    <property type="protein sequence ID" value="KFB46290.1"/>
    <property type="molecule type" value="Genomic_DNA"/>
</dbReference>
<evidence type="ECO:0000259" key="7">
    <source>
        <dbReference type="Pfam" id="PF04042"/>
    </source>
</evidence>
<evidence type="ECO:0000256" key="4">
    <source>
        <dbReference type="ARBA" id="ARBA00023125"/>
    </source>
</evidence>
<comment type="subcellular location">
    <subcellularLocation>
        <location evidence="1">Nucleus</location>
    </subcellularLocation>
</comment>
<dbReference type="GO" id="GO:0006261">
    <property type="term" value="P:DNA-templated DNA replication"/>
    <property type="evidence" value="ECO:0007669"/>
    <property type="project" value="InterPro"/>
</dbReference>
<accession>A0A084W7U6</accession>
<dbReference type="PIRSF" id="PIRSF000799">
    <property type="entry name" value="DNA_pol_eps_2"/>
    <property type="match status" value="1"/>
</dbReference>
<feature type="domain" description="DNA polymerase epsilon subunit B N-terminal" evidence="8">
    <location>
        <begin position="5"/>
        <end position="74"/>
    </location>
</feature>
<evidence type="ECO:0000256" key="1">
    <source>
        <dbReference type="ARBA" id="ARBA00004123"/>
    </source>
</evidence>
<dbReference type="OrthoDB" id="10254730at2759"/>
<dbReference type="EnsemblMetazoa" id="ASIC014277-RA">
    <property type="protein sequence ID" value="ASIC014277-PA"/>
    <property type="gene ID" value="ASIC014277"/>
</dbReference>
<reference evidence="9 11" key="1">
    <citation type="journal article" date="2014" name="BMC Genomics">
        <title>Genome sequence of Anopheles sinensis provides insight into genetics basis of mosquito competence for malaria parasites.</title>
        <authorList>
            <person name="Zhou D."/>
            <person name="Zhang D."/>
            <person name="Ding G."/>
            <person name="Shi L."/>
            <person name="Hou Q."/>
            <person name="Ye Y."/>
            <person name="Xu Y."/>
            <person name="Zhou H."/>
            <person name="Xiong C."/>
            <person name="Li S."/>
            <person name="Yu J."/>
            <person name="Hong S."/>
            <person name="Yu X."/>
            <person name="Zou P."/>
            <person name="Chen C."/>
            <person name="Chang X."/>
            <person name="Wang W."/>
            <person name="Lv Y."/>
            <person name="Sun Y."/>
            <person name="Ma L."/>
            <person name="Shen B."/>
            <person name="Zhu C."/>
        </authorList>
    </citation>
    <scope>NUCLEOTIDE SEQUENCE [LARGE SCALE GENOMIC DNA]</scope>
</reference>
<dbReference type="EMBL" id="ATLV01021314">
    <property type="status" value="NOT_ANNOTATED_CDS"/>
    <property type="molecule type" value="Genomic_DNA"/>
</dbReference>
<dbReference type="PANTHER" id="PTHR12708:SF0">
    <property type="entry name" value="DNA POLYMERASE EPSILON SUBUNIT 2"/>
    <property type="match status" value="1"/>
</dbReference>
<evidence type="ECO:0000313" key="11">
    <source>
        <dbReference type="Proteomes" id="UP000030765"/>
    </source>
</evidence>
<proteinExistence type="inferred from homology"/>
<dbReference type="EMBL" id="ATLV01021313">
    <property type="status" value="NOT_ANNOTATED_CDS"/>
    <property type="molecule type" value="Genomic_DNA"/>
</dbReference>
<dbReference type="Pfam" id="PF12213">
    <property type="entry name" value="Dpoe2NT"/>
    <property type="match status" value="1"/>
</dbReference>
<dbReference type="GO" id="GO:0042276">
    <property type="term" value="P:error-prone translesion synthesis"/>
    <property type="evidence" value="ECO:0007669"/>
    <property type="project" value="TreeGrafter"/>
</dbReference>
<dbReference type="VEuPathDB" id="VectorBase:ASIS000731"/>
<gene>
    <name evidence="9" type="ORF">ZHAS_00014277</name>
</gene>
<dbReference type="PANTHER" id="PTHR12708">
    <property type="entry name" value="DNA POLYMERASE EPSILON SUBUNIT B"/>
    <property type="match status" value="1"/>
</dbReference>
<dbReference type="InterPro" id="IPR024639">
    <property type="entry name" value="DNA_pol_e_bsu_N"/>
</dbReference>
<keyword evidence="4" id="KW-0238">DNA-binding</keyword>
<organism evidence="9">
    <name type="scientific">Anopheles sinensis</name>
    <name type="common">Mosquito</name>
    <dbReference type="NCBI Taxonomy" id="74873"/>
    <lineage>
        <taxon>Eukaryota</taxon>
        <taxon>Metazoa</taxon>
        <taxon>Ecdysozoa</taxon>
        <taxon>Arthropoda</taxon>
        <taxon>Hexapoda</taxon>
        <taxon>Insecta</taxon>
        <taxon>Pterygota</taxon>
        <taxon>Neoptera</taxon>
        <taxon>Endopterygota</taxon>
        <taxon>Diptera</taxon>
        <taxon>Nematocera</taxon>
        <taxon>Culicoidea</taxon>
        <taxon>Culicidae</taxon>
        <taxon>Anophelinae</taxon>
        <taxon>Anopheles</taxon>
    </lineage>
</organism>
<evidence type="ECO:0000259" key="8">
    <source>
        <dbReference type="Pfam" id="PF12213"/>
    </source>
</evidence>
<dbReference type="Gene3D" id="3.60.21.60">
    <property type="match status" value="1"/>
</dbReference>
<dbReference type="Proteomes" id="UP000030765">
    <property type="component" value="Unassembled WGS sequence"/>
</dbReference>
<dbReference type="GO" id="GO:0003677">
    <property type="term" value="F:DNA binding"/>
    <property type="evidence" value="ECO:0007669"/>
    <property type="project" value="UniProtKB-KW"/>
</dbReference>
<evidence type="ECO:0000313" key="10">
    <source>
        <dbReference type="EnsemblMetazoa" id="ASIC014277-PA"/>
    </source>
</evidence>
<reference evidence="10" key="2">
    <citation type="submission" date="2020-05" db="UniProtKB">
        <authorList>
            <consortium name="EnsemblMetazoa"/>
        </authorList>
    </citation>
    <scope>IDENTIFICATION</scope>
</reference>
<evidence type="ECO:0000256" key="5">
    <source>
        <dbReference type="ARBA" id="ARBA00023242"/>
    </source>
</evidence>
<keyword evidence="3" id="KW-0235">DNA replication</keyword>
<evidence type="ECO:0000256" key="2">
    <source>
        <dbReference type="ARBA" id="ARBA00009560"/>
    </source>
</evidence>
<dbReference type="AlphaFoldDB" id="A0A084W7U6"/>
<evidence type="ECO:0000313" key="9">
    <source>
        <dbReference type="EMBL" id="KFB46290.1"/>
    </source>
</evidence>
<keyword evidence="11" id="KW-1185">Reference proteome</keyword>
<protein>
    <recommendedName>
        <fullName evidence="6">DNA polymerase II subunit 2</fullName>
    </recommendedName>
</protein>
<comment type="similarity">
    <text evidence="2">Belongs to the DNA polymerase epsilon subunit B family.</text>
</comment>
<keyword evidence="5" id="KW-0539">Nucleus</keyword>
<evidence type="ECO:0000256" key="6">
    <source>
        <dbReference type="ARBA" id="ARBA00032930"/>
    </source>
</evidence>
<name>A0A084W7U6_ANOSI</name>
<feature type="domain" description="DNA polymerase alpha/delta/epsilon subunit B" evidence="7">
    <location>
        <begin position="386"/>
        <end position="439"/>
    </location>
</feature>
<dbReference type="GO" id="GO:0008622">
    <property type="term" value="C:epsilon DNA polymerase complex"/>
    <property type="evidence" value="ECO:0007669"/>
    <property type="project" value="InterPro"/>
</dbReference>
<dbReference type="VEuPathDB" id="VectorBase:ASIC014277"/>
<evidence type="ECO:0000256" key="3">
    <source>
        <dbReference type="ARBA" id="ARBA00022705"/>
    </source>
</evidence>
<dbReference type="EMBL" id="ATLV01021312">
    <property type="status" value="NOT_ANNOTATED_CDS"/>
    <property type="molecule type" value="Genomic_DNA"/>
</dbReference>
<feature type="domain" description="DNA polymerase alpha/delta/epsilon subunit B" evidence="7">
    <location>
        <begin position="284"/>
        <end position="385"/>
    </location>
</feature>
<dbReference type="OMA" id="FFCEGCF"/>
<dbReference type="InterPro" id="IPR007185">
    <property type="entry name" value="DNA_pol_a/d/e_bsu"/>
</dbReference>
<dbReference type="Pfam" id="PF04042">
    <property type="entry name" value="DNA_pol_E_B"/>
    <property type="match status" value="2"/>
</dbReference>
<dbReference type="InterPro" id="IPR016266">
    <property type="entry name" value="POLE2"/>
</dbReference>